<dbReference type="InterPro" id="IPR043502">
    <property type="entry name" value="DNA/RNA_pol_sf"/>
</dbReference>
<dbReference type="Ensembl" id="ENSGACT00000076651.1">
    <property type="protein sequence ID" value="ENSGACP00000036480.1"/>
    <property type="gene ID" value="ENSGACG00000035863.1"/>
</dbReference>
<sequence length="309" mass="34963">MCANYRGITLLSLPGKVYSKMLERRVRLIVEPRIEEEQCGFRPGRGTTDQLFTLSRIKEGAWEYAHPVYMCFVDLEKAYDQVRREKLWEVLREYGVRGSLLGAIQSLYAQSESCVRVLGSKSKAFPVGVGLRLGCALSPILFVVFMDRISRRSRGEESLQFGGLRISSLLFASVCDLQLSLERFAVECEAVGMRISTSKSEAMVLSRKPMDCLLQVGMCPYPQVKEFKYLGVLFTSEGKMECEFGRRIGAAGAVFHSLYRTVVTKRELSRKAKLSIYRSIFVPTLTYGYEGWVMTERTKEWLASLLGVG</sequence>
<reference evidence="2" key="2">
    <citation type="submission" date="2025-08" db="UniProtKB">
        <authorList>
            <consortium name="Ensembl"/>
        </authorList>
    </citation>
    <scope>IDENTIFICATION</scope>
</reference>
<proteinExistence type="predicted"/>
<evidence type="ECO:0000313" key="3">
    <source>
        <dbReference type="Proteomes" id="UP000007635"/>
    </source>
</evidence>
<evidence type="ECO:0000313" key="2">
    <source>
        <dbReference type="Ensembl" id="ENSGACP00000036480.1"/>
    </source>
</evidence>
<dbReference type="Proteomes" id="UP000007635">
    <property type="component" value="Chromosome X"/>
</dbReference>
<evidence type="ECO:0000259" key="1">
    <source>
        <dbReference type="PROSITE" id="PS50878"/>
    </source>
</evidence>
<accession>A0AAQ4PCE6</accession>
<dbReference type="SUPFAM" id="SSF56672">
    <property type="entry name" value="DNA/RNA polymerases"/>
    <property type="match status" value="1"/>
</dbReference>
<dbReference type="PANTHER" id="PTHR47027:SF30">
    <property type="entry name" value="THAP-TYPE DOMAIN-CONTAINING PROTEIN"/>
    <property type="match status" value="1"/>
</dbReference>
<dbReference type="Pfam" id="PF00078">
    <property type="entry name" value="RVT_1"/>
    <property type="match status" value="1"/>
</dbReference>
<keyword evidence="3" id="KW-1185">Reference proteome</keyword>
<dbReference type="PROSITE" id="PS50878">
    <property type="entry name" value="RT_POL"/>
    <property type="match status" value="1"/>
</dbReference>
<feature type="domain" description="Reverse transcriptase" evidence="1">
    <location>
        <begin position="1"/>
        <end position="234"/>
    </location>
</feature>
<dbReference type="AlphaFoldDB" id="A0AAQ4PCE6"/>
<reference evidence="2" key="3">
    <citation type="submission" date="2025-09" db="UniProtKB">
        <authorList>
            <consortium name="Ensembl"/>
        </authorList>
    </citation>
    <scope>IDENTIFICATION</scope>
</reference>
<reference evidence="2 3" key="1">
    <citation type="journal article" date="2021" name="G3 (Bethesda)">
        <title>Improved contiguity of the threespine stickleback genome using long-read sequencing.</title>
        <authorList>
            <person name="Nath S."/>
            <person name="Shaw D.E."/>
            <person name="White M.A."/>
        </authorList>
    </citation>
    <scope>NUCLEOTIDE SEQUENCE [LARGE SCALE GENOMIC DNA]</scope>
    <source>
        <strain evidence="2 3">Lake Benthic</strain>
    </source>
</reference>
<organism evidence="2 3">
    <name type="scientific">Gasterosteus aculeatus aculeatus</name>
    <name type="common">three-spined stickleback</name>
    <dbReference type="NCBI Taxonomy" id="481459"/>
    <lineage>
        <taxon>Eukaryota</taxon>
        <taxon>Metazoa</taxon>
        <taxon>Chordata</taxon>
        <taxon>Craniata</taxon>
        <taxon>Vertebrata</taxon>
        <taxon>Euteleostomi</taxon>
        <taxon>Actinopterygii</taxon>
        <taxon>Neopterygii</taxon>
        <taxon>Teleostei</taxon>
        <taxon>Neoteleostei</taxon>
        <taxon>Acanthomorphata</taxon>
        <taxon>Eupercaria</taxon>
        <taxon>Perciformes</taxon>
        <taxon>Cottioidei</taxon>
        <taxon>Gasterosteales</taxon>
        <taxon>Gasterosteidae</taxon>
        <taxon>Gasterosteus</taxon>
    </lineage>
</organism>
<name>A0AAQ4PCE6_GASAC</name>
<dbReference type="PANTHER" id="PTHR47027">
    <property type="entry name" value="REVERSE TRANSCRIPTASE DOMAIN-CONTAINING PROTEIN"/>
    <property type="match status" value="1"/>
</dbReference>
<dbReference type="InterPro" id="IPR000477">
    <property type="entry name" value="RT_dom"/>
</dbReference>
<dbReference type="CDD" id="cd01650">
    <property type="entry name" value="RT_nLTR_like"/>
    <property type="match status" value="1"/>
</dbReference>
<dbReference type="GeneTree" id="ENSGT00940000164735"/>
<protein>
    <recommendedName>
        <fullName evidence="1">Reverse transcriptase domain-containing protein</fullName>
    </recommendedName>
</protein>